<feature type="compositionally biased region" description="Basic and acidic residues" evidence="1">
    <location>
        <begin position="125"/>
        <end position="138"/>
    </location>
</feature>
<comment type="caution">
    <text evidence="3">The sequence shown here is derived from an EMBL/GenBank/DDBJ whole genome shotgun (WGS) entry which is preliminary data.</text>
</comment>
<dbReference type="OrthoDB" id="1522635at2"/>
<dbReference type="Proteomes" id="UP000292209">
    <property type="component" value="Unassembled WGS sequence"/>
</dbReference>
<dbReference type="Pfam" id="PF08707">
    <property type="entry name" value="PriCT_2"/>
    <property type="match status" value="1"/>
</dbReference>
<dbReference type="AlphaFoldDB" id="A0A4Q7PC00"/>
<dbReference type="RefSeq" id="WP_130276405.1">
    <property type="nucleotide sequence ID" value="NZ_SGXG01000001.1"/>
</dbReference>
<evidence type="ECO:0000259" key="2">
    <source>
        <dbReference type="Pfam" id="PF08707"/>
    </source>
</evidence>
<dbReference type="InterPro" id="IPR014819">
    <property type="entry name" value="PriCT_2"/>
</dbReference>
<accession>A0A4Q7PC00</accession>
<proteinExistence type="predicted"/>
<organism evidence="3 4">
    <name type="scientific">Cecembia calidifontis</name>
    <dbReference type="NCBI Taxonomy" id="1187080"/>
    <lineage>
        <taxon>Bacteria</taxon>
        <taxon>Pseudomonadati</taxon>
        <taxon>Bacteroidota</taxon>
        <taxon>Cytophagia</taxon>
        <taxon>Cytophagales</taxon>
        <taxon>Cyclobacteriaceae</taxon>
        <taxon>Cecembia</taxon>
    </lineage>
</organism>
<dbReference type="GO" id="GO:0016817">
    <property type="term" value="F:hydrolase activity, acting on acid anhydrides"/>
    <property type="evidence" value="ECO:0007669"/>
    <property type="project" value="InterPro"/>
</dbReference>
<gene>
    <name evidence="3" type="ORF">BC751_3151</name>
</gene>
<dbReference type="EMBL" id="SGXG01000001">
    <property type="protein sequence ID" value="RZS97537.1"/>
    <property type="molecule type" value="Genomic_DNA"/>
</dbReference>
<reference evidence="3 4" key="1">
    <citation type="submission" date="2019-02" db="EMBL/GenBank/DDBJ databases">
        <title>Genomic Encyclopedia of Archaeal and Bacterial Type Strains, Phase II (KMG-II): from individual species to whole genera.</title>
        <authorList>
            <person name="Goeker M."/>
        </authorList>
    </citation>
    <scope>NUCLEOTIDE SEQUENCE [LARGE SCALE GENOMIC DNA]</scope>
    <source>
        <strain evidence="3 4">DSM 21411</strain>
    </source>
</reference>
<evidence type="ECO:0000313" key="4">
    <source>
        <dbReference type="Proteomes" id="UP000292209"/>
    </source>
</evidence>
<keyword evidence="4" id="KW-1185">Reference proteome</keyword>
<evidence type="ECO:0000313" key="3">
    <source>
        <dbReference type="EMBL" id="RZS97537.1"/>
    </source>
</evidence>
<name>A0A4Q7PC00_9BACT</name>
<feature type="region of interest" description="Disordered" evidence="1">
    <location>
        <begin position="122"/>
        <end position="159"/>
    </location>
</feature>
<feature type="compositionally biased region" description="Basic and acidic residues" evidence="1">
    <location>
        <begin position="147"/>
        <end position="159"/>
    </location>
</feature>
<feature type="region of interest" description="Disordered" evidence="1">
    <location>
        <begin position="1"/>
        <end position="32"/>
    </location>
</feature>
<feature type="domain" description="Primase C-terminal 2" evidence="2">
    <location>
        <begin position="45"/>
        <end position="114"/>
    </location>
</feature>
<dbReference type="InterPro" id="IPR025048">
    <property type="entry name" value="DUF3987"/>
</dbReference>
<sequence>MRKNFNPQDWLNQPTPQPKVTEQPTFNTDSQPDEVERIIQNIEANRTDITSTYSDWVNIGFAFSDEFGENGRTLFHRVSQFYPGYSAPECDKQFDNCLKSKGHGVSLKTFFYLAKDAGIDIAPPRSEKQDQRTFKSEKLNGSQSEYHQSENQEPEEMRHHNSNKEFGAFDSTIEKQTEDSYQMPTFPDSLFPELPEFLQKVVAVATSNEERDILLLGSLGAISACLPKVSGIYDGKRVYPNLFLFITAQASAGKGRLVHCRQLVNPIHKELREQAKLHKQHYELEMAEYNSKKGKEDGIEKPAKPPEKMLFIPANNSSTGAYQLLGDSDGRGLIFETEGDTLAHAFKSDYGNYSDGFRKAFHHETISYYRRTDREFVDIESPCLSTVLSGTPKQVSALIPNAENGLFSRFIFYFMNVRPVWKNVFASQTDNGLDDYFEALGNEFYELYKVIMQDEPRQFHLTADQQEQFNQFFGQIQEKYMNLQGLDYMATIRRLGLIAYRVSMIFSALRIMEMRHIKYDKNIGAFDSTTGEILSKSCQTGDTSKKLICEERDFQAALEMVKVLVKHSSKVFGELPQEESKPSRMNKKEKFLYALPYNFNRQKYLEVANTLSIPAKTAEGYITAFAKSGLVHRESQDNYINTSLEDIQDSTDAEDV</sequence>
<feature type="compositionally biased region" description="Polar residues" evidence="1">
    <location>
        <begin position="1"/>
        <end position="30"/>
    </location>
</feature>
<protein>
    <submittedName>
        <fullName evidence="3">Primase-like protein</fullName>
    </submittedName>
</protein>
<dbReference type="Pfam" id="PF13148">
    <property type="entry name" value="DUF3987"/>
    <property type="match status" value="1"/>
</dbReference>
<evidence type="ECO:0000256" key="1">
    <source>
        <dbReference type="SAM" id="MobiDB-lite"/>
    </source>
</evidence>